<dbReference type="EMBL" id="BQNB010015793">
    <property type="protein sequence ID" value="GJT44201.1"/>
    <property type="molecule type" value="Genomic_DNA"/>
</dbReference>
<evidence type="ECO:0000256" key="5">
    <source>
        <dbReference type="SAM" id="MobiDB-lite"/>
    </source>
</evidence>
<organism evidence="7 8">
    <name type="scientific">Tanacetum coccineum</name>
    <dbReference type="NCBI Taxonomy" id="301880"/>
    <lineage>
        <taxon>Eukaryota</taxon>
        <taxon>Viridiplantae</taxon>
        <taxon>Streptophyta</taxon>
        <taxon>Embryophyta</taxon>
        <taxon>Tracheophyta</taxon>
        <taxon>Spermatophyta</taxon>
        <taxon>Magnoliopsida</taxon>
        <taxon>eudicotyledons</taxon>
        <taxon>Gunneridae</taxon>
        <taxon>Pentapetalae</taxon>
        <taxon>asterids</taxon>
        <taxon>campanulids</taxon>
        <taxon>Asterales</taxon>
        <taxon>Asteraceae</taxon>
        <taxon>Asteroideae</taxon>
        <taxon>Anthemideae</taxon>
        <taxon>Anthemidinae</taxon>
        <taxon>Tanacetum</taxon>
    </lineage>
</organism>
<evidence type="ECO:0000259" key="6">
    <source>
        <dbReference type="PROSITE" id="PS50966"/>
    </source>
</evidence>
<evidence type="ECO:0000313" key="8">
    <source>
        <dbReference type="Proteomes" id="UP001151760"/>
    </source>
</evidence>
<dbReference type="PROSITE" id="PS50966">
    <property type="entry name" value="ZF_SWIM"/>
    <property type="match status" value="1"/>
</dbReference>
<dbReference type="SMART" id="SM00575">
    <property type="entry name" value="ZnF_PMZ"/>
    <property type="match status" value="1"/>
</dbReference>
<evidence type="ECO:0000256" key="4">
    <source>
        <dbReference type="PROSITE-ProRule" id="PRU00325"/>
    </source>
</evidence>
<comment type="caution">
    <text evidence="7">The sequence shown here is derived from an EMBL/GenBank/DDBJ whole genome shotgun (WGS) entry which is preliminary data.</text>
</comment>
<feature type="region of interest" description="Disordered" evidence="5">
    <location>
        <begin position="634"/>
        <end position="661"/>
    </location>
</feature>
<proteinExistence type="predicted"/>
<reference evidence="7" key="1">
    <citation type="journal article" date="2022" name="Int. J. Mol. Sci.">
        <title>Draft Genome of Tanacetum Coccineum: Genomic Comparison of Closely Related Tanacetum-Family Plants.</title>
        <authorList>
            <person name="Yamashiro T."/>
            <person name="Shiraishi A."/>
            <person name="Nakayama K."/>
            <person name="Satake H."/>
        </authorList>
    </citation>
    <scope>NUCLEOTIDE SEQUENCE</scope>
</reference>
<keyword evidence="2 4" id="KW-0863">Zinc-finger</keyword>
<dbReference type="InterPro" id="IPR006564">
    <property type="entry name" value="Znf_PMZ"/>
</dbReference>
<keyword evidence="8" id="KW-1185">Reference proteome</keyword>
<feature type="compositionally biased region" description="Polar residues" evidence="5">
    <location>
        <begin position="638"/>
        <end position="650"/>
    </location>
</feature>
<dbReference type="InterPro" id="IPR007527">
    <property type="entry name" value="Znf_SWIM"/>
</dbReference>
<name>A0ABQ5DYE7_9ASTR</name>
<evidence type="ECO:0000256" key="1">
    <source>
        <dbReference type="ARBA" id="ARBA00022723"/>
    </source>
</evidence>
<feature type="region of interest" description="Disordered" evidence="5">
    <location>
        <begin position="586"/>
        <end position="607"/>
    </location>
</feature>
<gene>
    <name evidence="7" type="ORF">Tco_0952916</name>
</gene>
<protein>
    <submittedName>
        <fullName evidence="7">Transposase, mutator type, MULE transposase domain protein</fullName>
    </submittedName>
</protein>
<dbReference type="PANTHER" id="PTHR31973:SF187">
    <property type="entry name" value="MUTATOR TRANSPOSASE MUDRA PROTEIN"/>
    <property type="match status" value="1"/>
</dbReference>
<evidence type="ECO:0000256" key="2">
    <source>
        <dbReference type="ARBA" id="ARBA00022771"/>
    </source>
</evidence>
<reference evidence="7" key="2">
    <citation type="submission" date="2022-01" db="EMBL/GenBank/DDBJ databases">
        <authorList>
            <person name="Yamashiro T."/>
            <person name="Shiraishi A."/>
            <person name="Satake H."/>
            <person name="Nakayama K."/>
        </authorList>
    </citation>
    <scope>NUCLEOTIDE SEQUENCE</scope>
</reference>
<accession>A0ABQ5DYE7</accession>
<dbReference type="Proteomes" id="UP001151760">
    <property type="component" value="Unassembled WGS sequence"/>
</dbReference>
<feature type="compositionally biased region" description="Low complexity" evidence="5">
    <location>
        <begin position="434"/>
        <end position="443"/>
    </location>
</feature>
<feature type="region of interest" description="Disordered" evidence="5">
    <location>
        <begin position="425"/>
        <end position="455"/>
    </location>
</feature>
<keyword evidence="3" id="KW-0862">Zinc</keyword>
<feature type="domain" description="SWIM-type" evidence="6">
    <location>
        <begin position="541"/>
        <end position="579"/>
    </location>
</feature>
<sequence>MYVNDHVDIFDMVDIDLFIVVALNMMVVKLGYTCESEPLLHNYLRPVTILDEGLYVLACEEDVRCLATLVRNFKLIEVYIEHGVTTLNTYIRAPRFRATIKEVTNEPGNIAPIEHRSEKMLFLTWHDSSEPTKEPVCESVRPRCLPHYMLTSPSDESVITYTQLSFDDVAWSGVKSYGLSHDESFGVDDLDLNLNEPVDLNVSQIETQSELPVSEELDVVRSRELIVAEVRTQEPVMEEVRTRELIMEDVIVEYYVTSGEDVEHGNCHEDESTPSDGQFFYDDEGIDIAYETKYDVYMDLLFKNIGVTNLVPDNVLEGEDVNVINADGFNSDPGNDDETSNYKRRRLAELSREIKGVINVSGQWKYSFYTGQKFTTAKEAKDRLYMHSIESRRNLKLYKNDSVRIRARCDGKVYVFIMSQGTGPTGLNRGMEVGPSGSSGPSTRSKKRKNSVRVNPDIPVKAVQDQLQRDLKATNPNIIVKIAVERNIDPSLPTMCLGDDIDLHPNLNFTFISDRQKVFNGKIVGGRDKLVITLLEYIGEYCMKRICVVDVVTRTCSCKEWELTGIPCKHAIAACWNMVAPPPEAWVGRPKKKRKRSKHEDEPFVKDGKLSKKGRTITCQSCINIGHNKATCKGQGGNNVEASGSASRKAQQAEPAVGQDGLGGSRVGAVIGLSVADGAGDAGRAVGAVSETKNADGREMGDGIPTQSSATGGATLGWLLEEIHVTWAHLEKKRTRLQLYIQGEDDYFLQIMQTASEIMATPSRLQRDDIRIVCDGVRT</sequence>
<evidence type="ECO:0000313" key="7">
    <source>
        <dbReference type="EMBL" id="GJT44201.1"/>
    </source>
</evidence>
<dbReference type="Pfam" id="PF04434">
    <property type="entry name" value="SWIM"/>
    <property type="match status" value="1"/>
</dbReference>
<feature type="compositionally biased region" description="Basic and acidic residues" evidence="5">
    <location>
        <begin position="598"/>
        <end position="607"/>
    </location>
</feature>
<keyword evidence="1" id="KW-0479">Metal-binding</keyword>
<dbReference type="PANTHER" id="PTHR31973">
    <property type="entry name" value="POLYPROTEIN, PUTATIVE-RELATED"/>
    <property type="match status" value="1"/>
</dbReference>
<evidence type="ECO:0000256" key="3">
    <source>
        <dbReference type="ARBA" id="ARBA00022833"/>
    </source>
</evidence>